<reference evidence="2 3" key="1">
    <citation type="submission" date="2019-12" db="EMBL/GenBank/DDBJ databases">
        <authorList>
            <person name="Alioto T."/>
            <person name="Alioto T."/>
            <person name="Gomez Garrido J."/>
        </authorList>
    </citation>
    <scope>NUCLEOTIDE SEQUENCE [LARGE SCALE GENOMIC DNA]</scope>
</reference>
<organism evidence="2 3">
    <name type="scientific">Olea europaea subsp. europaea</name>
    <dbReference type="NCBI Taxonomy" id="158383"/>
    <lineage>
        <taxon>Eukaryota</taxon>
        <taxon>Viridiplantae</taxon>
        <taxon>Streptophyta</taxon>
        <taxon>Embryophyta</taxon>
        <taxon>Tracheophyta</taxon>
        <taxon>Spermatophyta</taxon>
        <taxon>Magnoliopsida</taxon>
        <taxon>eudicotyledons</taxon>
        <taxon>Gunneridae</taxon>
        <taxon>Pentapetalae</taxon>
        <taxon>asterids</taxon>
        <taxon>lamiids</taxon>
        <taxon>Lamiales</taxon>
        <taxon>Oleaceae</taxon>
        <taxon>Oleeae</taxon>
        <taxon>Olea</taxon>
    </lineage>
</organism>
<proteinExistence type="predicted"/>
<feature type="compositionally biased region" description="Basic and acidic residues" evidence="1">
    <location>
        <begin position="311"/>
        <end position="320"/>
    </location>
</feature>
<feature type="compositionally biased region" description="Basic residues" evidence="1">
    <location>
        <begin position="1"/>
        <end position="14"/>
    </location>
</feature>
<feature type="compositionally biased region" description="Basic and acidic residues" evidence="1">
    <location>
        <begin position="153"/>
        <end position="162"/>
    </location>
</feature>
<keyword evidence="3" id="KW-1185">Reference proteome</keyword>
<feature type="region of interest" description="Disordered" evidence="1">
    <location>
        <begin position="129"/>
        <end position="162"/>
    </location>
</feature>
<feature type="compositionally biased region" description="Basic and acidic residues" evidence="1">
    <location>
        <begin position="32"/>
        <end position="47"/>
    </location>
</feature>
<dbReference type="OrthoDB" id="914290at2759"/>
<dbReference type="PANTHER" id="PTHR37187">
    <property type="entry name" value="EXPRESSED PROTEIN"/>
    <property type="match status" value="1"/>
</dbReference>
<evidence type="ECO:0000313" key="2">
    <source>
        <dbReference type="EMBL" id="CAA3003399.1"/>
    </source>
</evidence>
<protein>
    <submittedName>
        <fullName evidence="2">Uncharacterized protein</fullName>
    </submittedName>
</protein>
<evidence type="ECO:0000256" key="1">
    <source>
        <dbReference type="SAM" id="MobiDB-lite"/>
    </source>
</evidence>
<dbReference type="Proteomes" id="UP000594638">
    <property type="component" value="Unassembled WGS sequence"/>
</dbReference>
<feature type="compositionally biased region" description="Basic and acidic residues" evidence="1">
    <location>
        <begin position="88"/>
        <end position="100"/>
    </location>
</feature>
<feature type="region of interest" description="Disordered" evidence="1">
    <location>
        <begin position="301"/>
        <end position="322"/>
    </location>
</feature>
<gene>
    <name evidence="2" type="ORF">OLEA9_A103773</name>
</gene>
<evidence type="ECO:0000313" key="3">
    <source>
        <dbReference type="Proteomes" id="UP000594638"/>
    </source>
</evidence>
<sequence length="352" mass="37912">MPSGAKKRKATKKKKENESSSNSNQPVSTVDSHGDDDLKHQDNKETDVGELSSPVSQDHRSHQQHFAEEEEEVDKREDSSNFVFIEGVKNEGVEEQKMVAEEGSVVQVEKELKNKGEYQKKDIVVGYDELPEKSYDGGVSGSSSSSSGSSSDDESRGLDMDKATVFDASVDLAEAADSLSERPAQAIHVALEEEAGDSIVQTCTVIGSEKVSLLNEEVEVNTSASLDISEASHISESELKENLENLKSVEENVVFSAASMDAAPVREAVEAAVQSAENAAETSDAKECTIQETDDKLTLSCSVPRVNDNNGAEHEKDSELSKPVVAPTLHPVQTTSWKSCCGLFDLLTGSGR</sequence>
<dbReference type="Gramene" id="OE9A103773T2">
    <property type="protein sequence ID" value="OE9A103773C2"/>
    <property type="gene ID" value="OE9A103773"/>
</dbReference>
<feature type="compositionally biased region" description="Basic and acidic residues" evidence="1">
    <location>
        <begin position="57"/>
        <end position="79"/>
    </location>
</feature>
<dbReference type="Gramene" id="OE9A103773T3">
    <property type="protein sequence ID" value="OE9A103773C3"/>
    <property type="gene ID" value="OE9A103773"/>
</dbReference>
<dbReference type="AlphaFoldDB" id="A0A8S0TE46"/>
<comment type="caution">
    <text evidence="2">The sequence shown here is derived from an EMBL/GenBank/DDBJ whole genome shotgun (WGS) entry which is preliminary data.</text>
</comment>
<dbReference type="EMBL" id="CACTIH010005960">
    <property type="protein sequence ID" value="CAA3003399.1"/>
    <property type="molecule type" value="Genomic_DNA"/>
</dbReference>
<name>A0A8S0TE46_OLEEU</name>
<accession>A0A8S0TE46</accession>
<feature type="compositionally biased region" description="Low complexity" evidence="1">
    <location>
        <begin position="141"/>
        <end position="150"/>
    </location>
</feature>
<dbReference type="PANTHER" id="PTHR37187:SF7">
    <property type="entry name" value="EXPRESSED PROTEIN"/>
    <property type="match status" value="1"/>
</dbReference>
<feature type="region of interest" description="Disordered" evidence="1">
    <location>
        <begin position="1"/>
        <end position="112"/>
    </location>
</feature>